<comment type="caution">
    <text evidence="15">The sequence shown here is derived from an EMBL/GenBank/DDBJ whole genome shotgun (WGS) entry which is preliminary data.</text>
</comment>
<dbReference type="InterPro" id="IPR001841">
    <property type="entry name" value="Znf_RING"/>
</dbReference>
<comment type="similarity">
    <text evidence="3 11">Belongs to the Deltex family.</text>
</comment>
<keyword evidence="9" id="KW-0914">Notch signaling pathway</keyword>
<organism evidence="15 16">
    <name type="scientific">Caerostris extrusa</name>
    <name type="common">Bark spider</name>
    <name type="synonym">Caerostris bankana</name>
    <dbReference type="NCBI Taxonomy" id="172846"/>
    <lineage>
        <taxon>Eukaryota</taxon>
        <taxon>Metazoa</taxon>
        <taxon>Ecdysozoa</taxon>
        <taxon>Arthropoda</taxon>
        <taxon>Chelicerata</taxon>
        <taxon>Arachnida</taxon>
        <taxon>Araneae</taxon>
        <taxon>Araneomorphae</taxon>
        <taxon>Entelegynae</taxon>
        <taxon>Araneoidea</taxon>
        <taxon>Araneidae</taxon>
        <taxon>Caerostris</taxon>
    </lineage>
</organism>
<evidence type="ECO:0000256" key="2">
    <source>
        <dbReference type="ARBA" id="ARBA00004906"/>
    </source>
</evidence>
<protein>
    <recommendedName>
        <fullName evidence="11">E3 ubiquitin-protein ligase</fullName>
        <ecNumber evidence="11">2.3.2.27</ecNumber>
    </recommendedName>
</protein>
<comment type="catalytic activity">
    <reaction evidence="1 11">
        <text>S-ubiquitinyl-[E2 ubiquitin-conjugating enzyme]-L-cysteine + [acceptor protein]-L-lysine = [E2 ubiquitin-conjugating enzyme]-L-cysteine + N(6)-ubiquitinyl-[acceptor protein]-L-lysine.</text>
        <dbReference type="EC" id="2.3.2.27"/>
    </reaction>
</comment>
<dbReference type="InterPro" id="IPR039396">
    <property type="entry name" value="Deltex_C"/>
</dbReference>
<dbReference type="InterPro" id="IPR018123">
    <property type="entry name" value="WWE-dom_subgr"/>
</dbReference>
<feature type="domain" description="WWE" evidence="14">
    <location>
        <begin position="78"/>
        <end position="156"/>
    </location>
</feature>
<dbReference type="GO" id="GO:0008270">
    <property type="term" value="F:zinc ion binding"/>
    <property type="evidence" value="ECO:0007669"/>
    <property type="project" value="UniProtKB-KW"/>
</dbReference>
<feature type="domain" description="RING-type" evidence="13">
    <location>
        <begin position="362"/>
        <end position="415"/>
    </location>
</feature>
<dbReference type="EMBL" id="BPLR01000334">
    <property type="protein sequence ID" value="GIY93995.1"/>
    <property type="molecule type" value="Genomic_DNA"/>
</dbReference>
<evidence type="ECO:0000256" key="9">
    <source>
        <dbReference type="ARBA" id="ARBA00022976"/>
    </source>
</evidence>
<keyword evidence="4 11" id="KW-0808">Transferase</keyword>
<feature type="domain" description="WWE" evidence="14">
    <location>
        <begin position="1"/>
        <end position="77"/>
    </location>
</feature>
<evidence type="ECO:0000256" key="5">
    <source>
        <dbReference type="ARBA" id="ARBA00022723"/>
    </source>
</evidence>
<feature type="compositionally biased region" description="Low complexity" evidence="12">
    <location>
        <begin position="170"/>
        <end position="186"/>
    </location>
</feature>
<dbReference type="Pfam" id="PF02825">
    <property type="entry name" value="WWE"/>
    <property type="match status" value="2"/>
</dbReference>
<dbReference type="Gene3D" id="3.30.40.10">
    <property type="entry name" value="Zinc/RING finger domain, C3HC4 (zinc finger)"/>
    <property type="match status" value="1"/>
</dbReference>
<evidence type="ECO:0000256" key="12">
    <source>
        <dbReference type="SAM" id="MobiDB-lite"/>
    </source>
</evidence>
<keyword evidence="7 10" id="KW-0863">Zinc-finger</keyword>
<dbReference type="InterPro" id="IPR004170">
    <property type="entry name" value="WWE_dom"/>
</dbReference>
<evidence type="ECO:0000313" key="15">
    <source>
        <dbReference type="EMBL" id="GIY93995.1"/>
    </source>
</evidence>
<sequence>MAENNAWKIIVWERLNKTGKWCPYSAEVSQLLEQCYRKELDDVSLGDAVENMKIYSVNFKDMVQISSATGTKSTVRRRMCDSQSMLCNGFTWQWGSDHDTWHSYEVEVNNYIEEAYSKELKSVTLKKAFRGYNYEIDFKKMVQINKQTKRKRPIRRIQNVSPYPVTSCVDNDANNSNENEPNCINDSTAATSPVTDADYSDLGKEIPGTDALLQQVNQYIRNVKRTYIADDSNDVAVLNDADETVGANCDDTLSCDTNQNAHGNSSSNSSKCNTIAAIVNGKPWYDHRPPHTHHSLLKPVPGIDSFPVSNRRNKRKKKKVCKHVLKLEIISETEVETGTGDVLKEYTSEVDASSSNVKNEDCIICCEPLSGGSSYDDDITVVQLKQCPHVFHKSCLLAMYNNGPRDNCLQCPVCKTIHGVKYGIQPSGDMIYHVLPYSLPGYPECDTIRIIYDIPSGTQGPEHPMPGRKYTARGFPRHCYLPDNDMGRKVLRLLVKAWKRRLIFTIGRSSTTGEENTVTWNEIHHKTEFGCNRRGHGFPDPNYFSNVLSELEAHGVKDDDVYLWYPA</sequence>
<comment type="pathway">
    <text evidence="2 11">Protein modification; protein ubiquitination.</text>
</comment>
<dbReference type="PANTHER" id="PTHR12622">
    <property type="entry name" value="DELTEX-RELATED"/>
    <property type="match status" value="1"/>
</dbReference>
<evidence type="ECO:0000313" key="16">
    <source>
        <dbReference type="Proteomes" id="UP001054945"/>
    </source>
</evidence>
<reference evidence="15 16" key="1">
    <citation type="submission" date="2021-06" db="EMBL/GenBank/DDBJ databases">
        <title>Caerostris extrusa draft genome.</title>
        <authorList>
            <person name="Kono N."/>
            <person name="Arakawa K."/>
        </authorList>
    </citation>
    <scope>NUCLEOTIDE SEQUENCE [LARGE SCALE GENOMIC DNA]</scope>
</reference>
<dbReference type="AlphaFoldDB" id="A0AAV4XIF6"/>
<evidence type="ECO:0000259" key="14">
    <source>
        <dbReference type="PROSITE" id="PS50918"/>
    </source>
</evidence>
<dbReference type="PROSITE" id="PS50918">
    <property type="entry name" value="WWE"/>
    <property type="match status" value="2"/>
</dbReference>
<dbReference type="SUPFAM" id="SSF57850">
    <property type="entry name" value="RING/U-box"/>
    <property type="match status" value="1"/>
</dbReference>
<proteinExistence type="inferred from homology"/>
<dbReference type="Gene3D" id="3.30.720.50">
    <property type="match status" value="2"/>
</dbReference>
<gene>
    <name evidence="15" type="primary">DTX4</name>
    <name evidence="15" type="ORF">CEXT_330031</name>
</gene>
<dbReference type="InterPro" id="IPR037197">
    <property type="entry name" value="WWE_dom_sf"/>
</dbReference>
<dbReference type="SUPFAM" id="SSF117839">
    <property type="entry name" value="WWE domain"/>
    <property type="match status" value="2"/>
</dbReference>
<dbReference type="SMART" id="SM00184">
    <property type="entry name" value="RING"/>
    <property type="match status" value="1"/>
</dbReference>
<dbReference type="InterPro" id="IPR039399">
    <property type="entry name" value="Deltex_C_sf"/>
</dbReference>
<evidence type="ECO:0000256" key="8">
    <source>
        <dbReference type="ARBA" id="ARBA00022833"/>
    </source>
</evidence>
<dbReference type="GO" id="GO:0061630">
    <property type="term" value="F:ubiquitin protein ligase activity"/>
    <property type="evidence" value="ECO:0007669"/>
    <property type="project" value="UniProtKB-UniRule"/>
</dbReference>
<dbReference type="SMART" id="SM00678">
    <property type="entry name" value="WWE"/>
    <property type="match status" value="2"/>
</dbReference>
<evidence type="ECO:0000256" key="3">
    <source>
        <dbReference type="ARBA" id="ARBA00009413"/>
    </source>
</evidence>
<dbReference type="PROSITE" id="PS50089">
    <property type="entry name" value="ZF_RING_2"/>
    <property type="match status" value="1"/>
</dbReference>
<evidence type="ECO:0000256" key="6">
    <source>
        <dbReference type="ARBA" id="ARBA00022737"/>
    </source>
</evidence>
<name>A0AAV4XIF6_CAEEX</name>
<dbReference type="EC" id="2.3.2.27" evidence="11"/>
<keyword evidence="11" id="KW-0963">Cytoplasm</keyword>
<dbReference type="FunFam" id="3.30.390.130:FF:000001">
    <property type="entry name" value="Probable E3 ubiquitin-protein ligase DTX3"/>
    <property type="match status" value="1"/>
</dbReference>
<feature type="region of interest" description="Disordered" evidence="12">
    <location>
        <begin position="169"/>
        <end position="201"/>
    </location>
</feature>
<evidence type="ECO:0000259" key="13">
    <source>
        <dbReference type="PROSITE" id="PS50089"/>
    </source>
</evidence>
<evidence type="ECO:0000256" key="11">
    <source>
        <dbReference type="RuleBase" id="RU367105"/>
    </source>
</evidence>
<dbReference type="Gene3D" id="3.30.390.130">
    <property type="match status" value="1"/>
</dbReference>
<dbReference type="GO" id="GO:0016567">
    <property type="term" value="P:protein ubiquitination"/>
    <property type="evidence" value="ECO:0007669"/>
    <property type="project" value="UniProtKB-UniRule"/>
</dbReference>
<accession>A0AAV4XIF6</accession>
<evidence type="ECO:0000256" key="7">
    <source>
        <dbReference type="ARBA" id="ARBA00022771"/>
    </source>
</evidence>
<dbReference type="Proteomes" id="UP001054945">
    <property type="component" value="Unassembled WGS sequence"/>
</dbReference>
<dbReference type="CDD" id="cd09633">
    <property type="entry name" value="Deltex_C"/>
    <property type="match status" value="1"/>
</dbReference>
<keyword evidence="16" id="KW-1185">Reference proteome</keyword>
<comment type="subcellular location">
    <subcellularLocation>
        <location evidence="11">Cytoplasm</location>
    </subcellularLocation>
</comment>
<keyword evidence="6" id="KW-0677">Repeat</keyword>
<keyword evidence="8 11" id="KW-0862">Zinc</keyword>
<dbReference type="Pfam" id="PF18102">
    <property type="entry name" value="DTC"/>
    <property type="match status" value="1"/>
</dbReference>
<dbReference type="GO" id="GO:0005737">
    <property type="term" value="C:cytoplasm"/>
    <property type="evidence" value="ECO:0007669"/>
    <property type="project" value="UniProtKB-SubCell"/>
</dbReference>
<dbReference type="InterPro" id="IPR039398">
    <property type="entry name" value="Deltex_fam"/>
</dbReference>
<evidence type="ECO:0000256" key="4">
    <source>
        <dbReference type="ARBA" id="ARBA00022679"/>
    </source>
</evidence>
<evidence type="ECO:0000256" key="1">
    <source>
        <dbReference type="ARBA" id="ARBA00000900"/>
    </source>
</evidence>
<evidence type="ECO:0000256" key="10">
    <source>
        <dbReference type="PROSITE-ProRule" id="PRU00175"/>
    </source>
</evidence>
<dbReference type="GO" id="GO:0007219">
    <property type="term" value="P:Notch signaling pathway"/>
    <property type="evidence" value="ECO:0007669"/>
    <property type="project" value="UniProtKB-KW"/>
</dbReference>
<keyword evidence="5 11" id="KW-0479">Metal-binding</keyword>
<dbReference type="InterPro" id="IPR013083">
    <property type="entry name" value="Znf_RING/FYVE/PHD"/>
</dbReference>